<name>A2EB60_TRIV3</name>
<keyword evidence="1" id="KW-0813">Transport</keyword>
<comment type="subcellular location">
    <subcellularLocation>
        <location evidence="1">Mitochondrion inner membrane</location>
        <topology evidence="1">Single-pass membrane protein</topology>
    </subcellularLocation>
</comment>
<comment type="function">
    <text evidence="1">Essential component of the TIM23 complex, a complex that mediates the translocation of transit peptide-containing proteins across the mitochondrial inner membrane.</text>
</comment>
<dbReference type="Pfam" id="PF03031">
    <property type="entry name" value="NIF"/>
    <property type="match status" value="1"/>
</dbReference>
<dbReference type="STRING" id="5722.A2EB60"/>
<dbReference type="RefSeq" id="XP_001322329.1">
    <property type="nucleotide sequence ID" value="XM_001322294.1"/>
</dbReference>
<dbReference type="SMR" id="A2EB60"/>
<evidence type="ECO:0000259" key="2">
    <source>
        <dbReference type="PROSITE" id="PS50969"/>
    </source>
</evidence>
<dbReference type="SMART" id="SM00577">
    <property type="entry name" value="CPDc"/>
    <property type="match status" value="1"/>
</dbReference>
<dbReference type="PANTHER" id="PTHR12210">
    <property type="entry name" value="DULLARD PROTEIN PHOSPHATASE"/>
    <property type="match status" value="1"/>
</dbReference>
<dbReference type="GO" id="GO:0005744">
    <property type="term" value="C:TIM23 mitochondrial import inner membrane translocase complex"/>
    <property type="evidence" value="ECO:0007669"/>
    <property type="project" value="UniProtKB-UniRule"/>
</dbReference>
<keyword evidence="1" id="KW-0809">Transit peptide</keyword>
<evidence type="ECO:0000313" key="4">
    <source>
        <dbReference type="Proteomes" id="UP000001542"/>
    </source>
</evidence>
<dbReference type="InterPro" id="IPR023214">
    <property type="entry name" value="HAD_sf"/>
</dbReference>
<keyword evidence="4" id="KW-1185">Reference proteome</keyword>
<dbReference type="DNASU" id="4768037"/>
<reference evidence="3" key="2">
    <citation type="journal article" date="2007" name="Science">
        <title>Draft genome sequence of the sexually transmitted pathogen Trichomonas vaginalis.</title>
        <authorList>
            <person name="Carlton J.M."/>
            <person name="Hirt R.P."/>
            <person name="Silva J.C."/>
            <person name="Delcher A.L."/>
            <person name="Schatz M."/>
            <person name="Zhao Q."/>
            <person name="Wortman J.R."/>
            <person name="Bidwell S.L."/>
            <person name="Alsmark U.C.M."/>
            <person name="Besteiro S."/>
            <person name="Sicheritz-Ponten T."/>
            <person name="Noel C.J."/>
            <person name="Dacks J.B."/>
            <person name="Foster P.G."/>
            <person name="Simillion C."/>
            <person name="Van de Peer Y."/>
            <person name="Miranda-Saavedra D."/>
            <person name="Barton G.J."/>
            <person name="Westrop G.D."/>
            <person name="Mueller S."/>
            <person name="Dessi D."/>
            <person name="Fiori P.L."/>
            <person name="Ren Q."/>
            <person name="Paulsen I."/>
            <person name="Zhang H."/>
            <person name="Bastida-Corcuera F.D."/>
            <person name="Simoes-Barbosa A."/>
            <person name="Brown M.T."/>
            <person name="Hayes R.D."/>
            <person name="Mukherjee M."/>
            <person name="Okumura C.Y."/>
            <person name="Schneider R."/>
            <person name="Smith A.J."/>
            <person name="Vanacova S."/>
            <person name="Villalvazo M."/>
            <person name="Haas B.J."/>
            <person name="Pertea M."/>
            <person name="Feldblyum T.V."/>
            <person name="Utterback T.R."/>
            <person name="Shu C.L."/>
            <person name="Osoegawa K."/>
            <person name="de Jong P.J."/>
            <person name="Hrdy I."/>
            <person name="Horvathova L."/>
            <person name="Zubacova Z."/>
            <person name="Dolezal P."/>
            <person name="Malik S.B."/>
            <person name="Logsdon J.M. Jr."/>
            <person name="Henze K."/>
            <person name="Gupta A."/>
            <person name="Wang C.C."/>
            <person name="Dunne R.L."/>
            <person name="Upcroft J.A."/>
            <person name="Upcroft P."/>
            <person name="White O."/>
            <person name="Salzberg S.L."/>
            <person name="Tang P."/>
            <person name="Chiu C.-H."/>
            <person name="Lee Y.-S."/>
            <person name="Embley T.M."/>
            <person name="Coombs G.H."/>
            <person name="Mottram J.C."/>
            <person name="Tachezy J."/>
            <person name="Fraser-Liggett C.M."/>
            <person name="Johnson P.J."/>
        </authorList>
    </citation>
    <scope>NUCLEOTIDE SEQUENCE [LARGE SCALE GENOMIC DNA]</scope>
    <source>
        <strain evidence="3">G3</strain>
    </source>
</reference>
<keyword evidence="1" id="KW-0811">Translocation</keyword>
<dbReference type="InterPro" id="IPR050365">
    <property type="entry name" value="TIM50"/>
</dbReference>
<evidence type="ECO:0000256" key="1">
    <source>
        <dbReference type="RuleBase" id="RU365079"/>
    </source>
</evidence>
<dbReference type="eggNOG" id="KOG1605">
    <property type="taxonomic scope" value="Eukaryota"/>
</dbReference>
<dbReference type="VEuPathDB" id="TrichDB:TVAGG3_0354280"/>
<keyword evidence="1" id="KW-0496">Mitochondrion</keyword>
<dbReference type="CDD" id="cd07521">
    <property type="entry name" value="HAD_FCP1-like"/>
    <property type="match status" value="1"/>
</dbReference>
<dbReference type="InterPro" id="IPR036412">
    <property type="entry name" value="HAD-like_sf"/>
</dbReference>
<dbReference type="PROSITE" id="PS50969">
    <property type="entry name" value="FCP1"/>
    <property type="match status" value="1"/>
</dbReference>
<dbReference type="InterPro" id="IPR004274">
    <property type="entry name" value="FCP1_dom"/>
</dbReference>
<dbReference type="SUPFAM" id="SSF56784">
    <property type="entry name" value="HAD-like"/>
    <property type="match status" value="1"/>
</dbReference>
<proteinExistence type="inferred from homology"/>
<accession>A2EB60</accession>
<dbReference type="Proteomes" id="UP000001542">
    <property type="component" value="Unassembled WGS sequence"/>
</dbReference>
<feature type="domain" description="FCP1 homology" evidence="2">
    <location>
        <begin position="17"/>
        <end position="165"/>
    </location>
</feature>
<dbReference type="OrthoDB" id="277011at2759"/>
<comment type="subunit">
    <text evidence="1">Component of the TIM23 complex.</text>
</comment>
<organism evidence="3 4">
    <name type="scientific">Trichomonas vaginalis (strain ATCC PRA-98 / G3)</name>
    <dbReference type="NCBI Taxonomy" id="412133"/>
    <lineage>
        <taxon>Eukaryota</taxon>
        <taxon>Metamonada</taxon>
        <taxon>Parabasalia</taxon>
        <taxon>Trichomonadida</taxon>
        <taxon>Trichomonadidae</taxon>
        <taxon>Trichomonas</taxon>
    </lineage>
</organism>
<comment type="similarity">
    <text evidence="1">Belongs to the TIM50 family.</text>
</comment>
<dbReference type="VEuPathDB" id="TrichDB:TVAG_274690"/>
<reference evidence="3" key="1">
    <citation type="submission" date="2006-10" db="EMBL/GenBank/DDBJ databases">
        <authorList>
            <person name="Amadeo P."/>
            <person name="Zhao Q."/>
            <person name="Wortman J."/>
            <person name="Fraser-Liggett C."/>
            <person name="Carlton J."/>
        </authorList>
    </citation>
    <scope>NUCLEOTIDE SEQUENCE</scope>
    <source>
        <strain evidence="3">G3</strain>
    </source>
</reference>
<dbReference type="InParanoid" id="A2EB60"/>
<dbReference type="GO" id="GO:0015031">
    <property type="term" value="P:protein transport"/>
    <property type="evidence" value="ECO:0007669"/>
    <property type="project" value="UniProtKB-KW"/>
</dbReference>
<protein>
    <recommendedName>
        <fullName evidence="1">Mitochondrial import inner membrane translocase subunit TIM50</fullName>
    </recommendedName>
</protein>
<dbReference type="AlphaFoldDB" id="A2EB60"/>
<dbReference type="EMBL" id="DS113344">
    <property type="protein sequence ID" value="EAY10106.1"/>
    <property type="molecule type" value="Genomic_DNA"/>
</dbReference>
<keyword evidence="1" id="KW-0653">Protein transport</keyword>
<gene>
    <name evidence="3" type="ORF">TVAG_274690</name>
</gene>
<sequence>MQSSEAIDTEPKTISPVPEGRPVLVLDLDETCIYSTPAKPEKQQNFPIRIKRRNVFIQVRPGMQECIRRLSEKYEIFFYTASTKIYANKVIDAIAPFVDNEHRFFVSRDQLKDLTLINRPLGKVLLLDNSACSAQKNNLLLIKTWIGDPNDNAFTNEVMPLLDNLVKESDIPSACRNLVSSRRYPSLYVIRS</sequence>
<dbReference type="KEGG" id="tva:4768037"/>
<dbReference type="Gene3D" id="3.40.50.1000">
    <property type="entry name" value="HAD superfamily/HAD-like"/>
    <property type="match status" value="1"/>
</dbReference>
<dbReference type="GO" id="GO:0004721">
    <property type="term" value="F:phosphoprotein phosphatase activity"/>
    <property type="evidence" value="ECO:0000318"/>
    <property type="project" value="GO_Central"/>
</dbReference>
<evidence type="ECO:0000313" key="3">
    <source>
        <dbReference type="EMBL" id="EAY10106.1"/>
    </source>
</evidence>